<dbReference type="Proteomes" id="UP001152797">
    <property type="component" value="Unassembled WGS sequence"/>
</dbReference>
<reference evidence="2" key="2">
    <citation type="submission" date="2024-04" db="EMBL/GenBank/DDBJ databases">
        <authorList>
            <person name="Chen Y."/>
            <person name="Shah S."/>
            <person name="Dougan E. K."/>
            <person name="Thang M."/>
            <person name="Chan C."/>
        </authorList>
    </citation>
    <scope>NUCLEOTIDE SEQUENCE [LARGE SCALE GENOMIC DNA]</scope>
</reference>
<dbReference type="EMBL" id="CAMXCT010000009">
    <property type="protein sequence ID" value="CAI3972404.1"/>
    <property type="molecule type" value="Genomic_DNA"/>
</dbReference>
<evidence type="ECO:0000313" key="1">
    <source>
        <dbReference type="EMBL" id="CAI3972404.1"/>
    </source>
</evidence>
<comment type="caution">
    <text evidence="1">The sequence shown here is derived from an EMBL/GenBank/DDBJ whole genome shotgun (WGS) entry which is preliminary data.</text>
</comment>
<dbReference type="OrthoDB" id="423609at2759"/>
<dbReference type="EMBL" id="CAMXCT030000009">
    <property type="protein sequence ID" value="CAL4759716.1"/>
    <property type="molecule type" value="Genomic_DNA"/>
</dbReference>
<dbReference type="EMBL" id="CAMXCT020000009">
    <property type="protein sequence ID" value="CAL1125779.1"/>
    <property type="molecule type" value="Genomic_DNA"/>
</dbReference>
<organism evidence="1">
    <name type="scientific">Cladocopium goreaui</name>
    <dbReference type="NCBI Taxonomy" id="2562237"/>
    <lineage>
        <taxon>Eukaryota</taxon>
        <taxon>Sar</taxon>
        <taxon>Alveolata</taxon>
        <taxon>Dinophyceae</taxon>
        <taxon>Suessiales</taxon>
        <taxon>Symbiodiniaceae</taxon>
        <taxon>Cladocopium</taxon>
    </lineage>
</organism>
<sequence length="210" mass="22307">MASIDILISLSKVVATRPSPCLNAHCSAFAYVEGLNSTYTDGEASRPVSVVVPATSMQFQSLPMLVKTVLTDEISFTFTPEATDQGALATIPGNLYTMVVTELQAPLLTRSSVRTMTGALGGANCQVNGQSTVGGNPVQTLSQVPVTLTDCQLRHGTNYQLVTYIEDTNARSDGTLYFVSIKTPAGTSNDFTDFPIMVGNTTATWPEKKG</sequence>
<dbReference type="AlphaFoldDB" id="A0A9P1BFK6"/>
<evidence type="ECO:0000313" key="2">
    <source>
        <dbReference type="EMBL" id="CAL1125779.1"/>
    </source>
</evidence>
<proteinExistence type="predicted"/>
<name>A0A9P1BFK6_9DINO</name>
<gene>
    <name evidence="1" type="ORF">C1SCF055_LOCUS991</name>
</gene>
<keyword evidence="3" id="KW-1185">Reference proteome</keyword>
<evidence type="ECO:0000313" key="3">
    <source>
        <dbReference type="Proteomes" id="UP001152797"/>
    </source>
</evidence>
<accession>A0A9P1BFK6</accession>
<protein>
    <submittedName>
        <fullName evidence="1">Uncharacterized protein</fullName>
    </submittedName>
</protein>
<reference evidence="1" key="1">
    <citation type="submission" date="2022-10" db="EMBL/GenBank/DDBJ databases">
        <authorList>
            <person name="Chen Y."/>
            <person name="Dougan E. K."/>
            <person name="Chan C."/>
            <person name="Rhodes N."/>
            <person name="Thang M."/>
        </authorList>
    </citation>
    <scope>NUCLEOTIDE SEQUENCE</scope>
</reference>